<protein>
    <submittedName>
        <fullName evidence="4">Sqs1p</fullName>
    </submittedName>
</protein>
<dbReference type="GeneID" id="30035702"/>
<dbReference type="RefSeq" id="XP_018738483.1">
    <property type="nucleotide sequence ID" value="XM_018880688.1"/>
</dbReference>
<dbReference type="EMBL" id="CP014503">
    <property type="protein sequence ID" value="ANB16006.1"/>
    <property type="molecule type" value="Genomic_DNA"/>
</dbReference>
<dbReference type="KEGG" id="slb:AWJ20_3656"/>
<dbReference type="InterPro" id="IPR051189">
    <property type="entry name" value="Splicing_assoc_domain"/>
</dbReference>
<feature type="region of interest" description="Disordered" evidence="1">
    <location>
        <begin position="199"/>
        <end position="318"/>
    </location>
</feature>
<evidence type="ECO:0000259" key="2">
    <source>
        <dbReference type="PROSITE" id="PS50174"/>
    </source>
</evidence>
<feature type="compositionally biased region" description="Gly residues" evidence="1">
    <location>
        <begin position="14"/>
        <end position="23"/>
    </location>
</feature>
<feature type="compositionally biased region" description="Polar residues" evidence="1">
    <location>
        <begin position="223"/>
        <end position="235"/>
    </location>
</feature>
<dbReference type="OrthoDB" id="21470at2759"/>
<organism evidence="4 5">
    <name type="scientific">Sugiyamaella lignohabitans</name>
    <dbReference type="NCBI Taxonomy" id="796027"/>
    <lineage>
        <taxon>Eukaryota</taxon>
        <taxon>Fungi</taxon>
        <taxon>Dikarya</taxon>
        <taxon>Ascomycota</taxon>
        <taxon>Saccharomycotina</taxon>
        <taxon>Dipodascomycetes</taxon>
        <taxon>Dipodascales</taxon>
        <taxon>Trichomonascaceae</taxon>
        <taxon>Sugiyamaella</taxon>
    </lineage>
</organism>
<gene>
    <name evidence="4" type="primary">SQS1</name>
    <name evidence="4" type="ORF">AWJ20_3656</name>
</gene>
<feature type="compositionally biased region" description="Acidic residues" evidence="1">
    <location>
        <begin position="290"/>
        <end position="309"/>
    </location>
</feature>
<name>A0A170QZA6_9ASCO</name>
<dbReference type="Pfam" id="PF01424">
    <property type="entry name" value="R3H"/>
    <property type="match status" value="1"/>
</dbReference>
<feature type="domain" description="G-patch" evidence="2">
    <location>
        <begin position="747"/>
        <end position="792"/>
    </location>
</feature>
<feature type="region of interest" description="Disordered" evidence="1">
    <location>
        <begin position="344"/>
        <end position="416"/>
    </location>
</feature>
<dbReference type="InterPro" id="IPR001374">
    <property type="entry name" value="R3H_dom"/>
</dbReference>
<dbReference type="PROSITE" id="PS51061">
    <property type="entry name" value="R3H"/>
    <property type="match status" value="1"/>
</dbReference>
<proteinExistence type="predicted"/>
<dbReference type="GO" id="GO:0003676">
    <property type="term" value="F:nucleic acid binding"/>
    <property type="evidence" value="ECO:0007669"/>
    <property type="project" value="UniProtKB-UniRule"/>
</dbReference>
<evidence type="ECO:0000313" key="4">
    <source>
        <dbReference type="EMBL" id="ANB16006.1"/>
    </source>
</evidence>
<dbReference type="InterPro" id="IPR036867">
    <property type="entry name" value="R3H_dom_sf"/>
</dbReference>
<reference evidence="4 5" key="1">
    <citation type="submission" date="2016-02" db="EMBL/GenBank/DDBJ databases">
        <title>Complete genome sequence and transcriptome regulation of the pentose utilising yeast Sugiyamaella lignohabitans.</title>
        <authorList>
            <person name="Bellasio M."/>
            <person name="Peymann A."/>
            <person name="Valli M."/>
            <person name="Sipitzky M."/>
            <person name="Graf A."/>
            <person name="Sauer M."/>
            <person name="Marx H."/>
            <person name="Mattanovich D."/>
        </authorList>
    </citation>
    <scope>NUCLEOTIDE SEQUENCE [LARGE SCALE GENOMIC DNA]</scope>
    <source>
        <strain evidence="4 5">CBS 10342</strain>
    </source>
</reference>
<dbReference type="Proteomes" id="UP000189580">
    <property type="component" value="Chromosome b"/>
</dbReference>
<evidence type="ECO:0000313" key="5">
    <source>
        <dbReference type="Proteomes" id="UP000189580"/>
    </source>
</evidence>
<feature type="domain" description="R3H" evidence="3">
    <location>
        <begin position="616"/>
        <end position="679"/>
    </location>
</feature>
<dbReference type="PROSITE" id="PS50174">
    <property type="entry name" value="G_PATCH"/>
    <property type="match status" value="1"/>
</dbReference>
<dbReference type="Pfam" id="PF01585">
    <property type="entry name" value="G-patch"/>
    <property type="match status" value="1"/>
</dbReference>
<dbReference type="InterPro" id="IPR000467">
    <property type="entry name" value="G_patch_dom"/>
</dbReference>
<feature type="compositionally biased region" description="Basic residues" evidence="1">
    <location>
        <begin position="69"/>
        <end position="80"/>
    </location>
</feature>
<accession>A0A170QZA6</accession>
<feature type="compositionally biased region" description="Polar residues" evidence="1">
    <location>
        <begin position="248"/>
        <end position="265"/>
    </location>
</feature>
<dbReference type="SMART" id="SM00443">
    <property type="entry name" value="G_patch"/>
    <property type="match status" value="1"/>
</dbReference>
<dbReference type="PANTHER" id="PTHR14195">
    <property type="entry name" value="G PATCH DOMAIN CONTAINING PROTEIN 2"/>
    <property type="match status" value="1"/>
</dbReference>
<dbReference type="Gene3D" id="3.30.1370.50">
    <property type="entry name" value="R3H-like domain"/>
    <property type="match status" value="1"/>
</dbReference>
<evidence type="ECO:0000256" key="1">
    <source>
        <dbReference type="SAM" id="MobiDB-lite"/>
    </source>
</evidence>
<feature type="compositionally biased region" description="Basic and acidic residues" evidence="1">
    <location>
        <begin position="199"/>
        <end position="208"/>
    </location>
</feature>
<feature type="compositionally biased region" description="Basic residues" evidence="1">
    <location>
        <begin position="1"/>
        <end position="13"/>
    </location>
</feature>
<keyword evidence="5" id="KW-1185">Reference proteome</keyword>
<evidence type="ECO:0000259" key="3">
    <source>
        <dbReference type="PROSITE" id="PS51061"/>
    </source>
</evidence>
<feature type="region of interest" description="Disordered" evidence="1">
    <location>
        <begin position="1"/>
        <end position="82"/>
    </location>
</feature>
<feature type="region of interest" description="Disordered" evidence="1">
    <location>
        <begin position="164"/>
        <end position="183"/>
    </location>
</feature>
<dbReference type="SUPFAM" id="SSF82708">
    <property type="entry name" value="R3H domain"/>
    <property type="match status" value="1"/>
</dbReference>
<dbReference type="AlphaFoldDB" id="A0A170QZA6"/>
<feature type="region of interest" description="Disordered" evidence="1">
    <location>
        <begin position="704"/>
        <end position="727"/>
    </location>
</feature>
<sequence length="792" mass="89279">MAKKHKPKGKKGGRNGGSKGGSANGSTKSNRKKGGQGKSSGAGRNSSDNRIPGRRKDDTDDVNPISGNHNHHHRHHHKMSMKREAWLTSEHREHSRGKLRLMPMVFIKSSEVYDPSKMEWDNVNKIMRQPEPSLLNMDMDIEIEQEVEIDAVLVDDSNLYLEASHPNETSQAEISKQIENESPRGNKIFAESSILITSDKDELSHSDDNIVAEGQGDDERSETASSGSVLQSSPRPGSFAPLSYETRLGSTKNTLQQSKVFNSTKLSHRANDLPVDVDHQEYSIGTAGTADDEDEDEAQSTSEEDDDEDMSNHSSDLEYEQLIGLRRLALRDLEVGDSIDDEYDELSQYADSSSNNDYGSDLYDTYDDDDDDDEEDDYIEDNDGDDESDYDPEDLREGVSGFPLDDSDTEPLPDGPVVKIISTQYGANGKEFVVQWSDEYALIRESNKIDEDEFYELYQDHGYTNEKIAKKIRSLGASMSDDEEAEDNRQELYFEDTQGMDAFASSGDELDAIIRQLVQEDNDVSARKKKNKDAILESFSESVLEAPKRVKKGKVPKFEVSDDEIREYLEKQWVKSREAKRIRKQQREELRKAGLLKKPKKSAKDVTHLKYRYLDKITVDDVVQEIENFIHNESTTTLQFPPVDYNARYIIEKLCQAYYLKSQCRGDGLNKVIIATKTSSSFGDFDEPKVNRYLNRRKVFPRTDTKRESVRRKRPAEMKLQKSSGGGGIVHHKEGDVVGATADELGADNIGRQMLEKMGWKVGMGLGTRSVGIIEPIAAKVKKTKWGIGMDI</sequence>
<feature type="compositionally biased region" description="Acidic residues" evidence="1">
    <location>
        <begin position="364"/>
        <end position="394"/>
    </location>
</feature>